<reference evidence="4" key="1">
    <citation type="submission" date="2020-05" db="EMBL/GenBank/DDBJ databases">
        <title>Mycena genomes resolve the evolution of fungal bioluminescence.</title>
        <authorList>
            <person name="Tsai I.J."/>
        </authorList>
    </citation>
    <scope>NUCLEOTIDE SEQUENCE</scope>
    <source>
        <strain evidence="4">171206Taipei</strain>
    </source>
</reference>
<comment type="caution">
    <text evidence="4">The sequence shown here is derived from an EMBL/GenBank/DDBJ whole genome shotgun (WGS) entry which is preliminary data.</text>
</comment>
<dbReference type="Gene3D" id="3.90.25.10">
    <property type="entry name" value="UDP-galactose 4-epimerase, domain 1"/>
    <property type="match status" value="1"/>
</dbReference>
<dbReference type="InterPro" id="IPR051164">
    <property type="entry name" value="NmrA-like_oxidored"/>
</dbReference>
<dbReference type="PANTHER" id="PTHR42748:SF7">
    <property type="entry name" value="NMRA LIKE REDOX SENSOR 1-RELATED"/>
    <property type="match status" value="1"/>
</dbReference>
<dbReference type="Pfam" id="PF05368">
    <property type="entry name" value="NmrA"/>
    <property type="match status" value="1"/>
</dbReference>
<dbReference type="Gene3D" id="3.40.50.720">
    <property type="entry name" value="NAD(P)-binding Rossmann-like Domain"/>
    <property type="match status" value="1"/>
</dbReference>
<dbReference type="EMBL" id="JACAZF010000001">
    <property type="protein sequence ID" value="KAF7316572.1"/>
    <property type="molecule type" value="Genomic_DNA"/>
</dbReference>
<dbReference type="GeneID" id="59341201"/>
<evidence type="ECO:0000313" key="5">
    <source>
        <dbReference type="Proteomes" id="UP000636479"/>
    </source>
</evidence>
<dbReference type="PANTHER" id="PTHR42748">
    <property type="entry name" value="NITROGEN METABOLITE REPRESSION PROTEIN NMRA FAMILY MEMBER"/>
    <property type="match status" value="1"/>
</dbReference>
<name>A0A8H6TH11_9AGAR</name>
<dbReference type="InterPro" id="IPR008030">
    <property type="entry name" value="NmrA-like"/>
</dbReference>
<dbReference type="Proteomes" id="UP000636479">
    <property type="component" value="Unassembled WGS sequence"/>
</dbReference>
<dbReference type="OrthoDB" id="300709at2759"/>
<dbReference type="InterPro" id="IPR036291">
    <property type="entry name" value="NAD(P)-bd_dom_sf"/>
</dbReference>
<evidence type="ECO:0000313" key="4">
    <source>
        <dbReference type="EMBL" id="KAF7316572.1"/>
    </source>
</evidence>
<protein>
    <recommendedName>
        <fullName evidence="3">NmrA-like domain-containing protein</fullName>
    </recommendedName>
</protein>
<sequence>MTIVKDTNSPLVVVVGGTGTQGGSVVLALSESDKSYRIRTFTRNTAKPSAIVLSERGVQVVGLSLTANNKEAVFAAFEGAAYVFVLTATFSSGKHFDPGRETAEGELMIDAAKAAGVKGIVWSGLPSMASLSHGKYTQVCHFESKVRVSEYGRASGVPFVVLQAGGYASNMRTIMRPRKVAPDVWAVSLPIAPSAPIPLIDVHHDYGLFVRRAIEATVFPDRQTWAVFAEMLSSEDQVRQLSEATGKKVVFNQITSAAFVAGMTAAGMPVHLAVAFDELFAAIGEFGYYTEDAVQLGNCLGRRVRTWRDYVQVQVWDDVFDA</sequence>
<feature type="domain" description="NmrA-like" evidence="3">
    <location>
        <begin position="11"/>
        <end position="290"/>
    </location>
</feature>
<evidence type="ECO:0000259" key="3">
    <source>
        <dbReference type="Pfam" id="PF05368"/>
    </source>
</evidence>
<dbReference type="AlphaFoldDB" id="A0A8H6TH11"/>
<dbReference type="RefSeq" id="XP_037226595.1">
    <property type="nucleotide sequence ID" value="XM_037358685.1"/>
</dbReference>
<comment type="similarity">
    <text evidence="1">Belongs to the NmrA-type oxidoreductase family.</text>
</comment>
<evidence type="ECO:0000256" key="1">
    <source>
        <dbReference type="ARBA" id="ARBA00006328"/>
    </source>
</evidence>
<dbReference type="SUPFAM" id="SSF51735">
    <property type="entry name" value="NAD(P)-binding Rossmann-fold domains"/>
    <property type="match status" value="1"/>
</dbReference>
<accession>A0A8H6TH11</accession>
<keyword evidence="2" id="KW-0521">NADP</keyword>
<evidence type="ECO:0000256" key="2">
    <source>
        <dbReference type="ARBA" id="ARBA00022857"/>
    </source>
</evidence>
<gene>
    <name evidence="4" type="ORF">MIND_00176800</name>
</gene>
<proteinExistence type="inferred from homology"/>
<keyword evidence="5" id="KW-1185">Reference proteome</keyword>
<organism evidence="4 5">
    <name type="scientific">Mycena indigotica</name>
    <dbReference type="NCBI Taxonomy" id="2126181"/>
    <lineage>
        <taxon>Eukaryota</taxon>
        <taxon>Fungi</taxon>
        <taxon>Dikarya</taxon>
        <taxon>Basidiomycota</taxon>
        <taxon>Agaricomycotina</taxon>
        <taxon>Agaricomycetes</taxon>
        <taxon>Agaricomycetidae</taxon>
        <taxon>Agaricales</taxon>
        <taxon>Marasmiineae</taxon>
        <taxon>Mycenaceae</taxon>
        <taxon>Mycena</taxon>
    </lineage>
</organism>